<comment type="subcellular location">
    <subcellularLocation>
        <location evidence="1">Nucleus</location>
    </subcellularLocation>
</comment>
<dbReference type="GO" id="GO:0003887">
    <property type="term" value="F:DNA-directed DNA polymerase activity"/>
    <property type="evidence" value="ECO:0007669"/>
    <property type="project" value="EnsemblFungi"/>
</dbReference>
<dbReference type="RefSeq" id="XP_019038751.1">
    <property type="nucleotide sequence ID" value="XM_019182701.1"/>
</dbReference>
<evidence type="ECO:0000256" key="2">
    <source>
        <dbReference type="ARBA" id="ARBA00009560"/>
    </source>
</evidence>
<dbReference type="GO" id="GO:0030337">
    <property type="term" value="F:DNA polymerase processivity factor activity"/>
    <property type="evidence" value="ECO:0007669"/>
    <property type="project" value="EnsemblFungi"/>
</dbReference>
<accession>A0A1E3P2W6</accession>
<dbReference type="InterPro" id="IPR007185">
    <property type="entry name" value="DNA_pol_a/d/e_bsu"/>
</dbReference>
<evidence type="ECO:0000256" key="4">
    <source>
        <dbReference type="ARBA" id="ARBA00022705"/>
    </source>
</evidence>
<proteinExistence type="inferred from homology"/>
<comment type="similarity">
    <text evidence="2">Belongs to the DNA polymerase epsilon subunit B family.</text>
</comment>
<dbReference type="GO" id="GO:0045005">
    <property type="term" value="P:DNA-templated DNA replication maintenance of fidelity"/>
    <property type="evidence" value="ECO:0007669"/>
    <property type="project" value="EnsemblFungi"/>
</dbReference>
<evidence type="ECO:0000313" key="10">
    <source>
        <dbReference type="EMBL" id="ODQ59544.1"/>
    </source>
</evidence>
<dbReference type="GO" id="GO:0003690">
    <property type="term" value="F:double-stranded DNA binding"/>
    <property type="evidence" value="ECO:0007669"/>
    <property type="project" value="EnsemblFungi"/>
</dbReference>
<dbReference type="PANTHER" id="PTHR12708:SF0">
    <property type="entry name" value="DNA POLYMERASE EPSILON SUBUNIT 2"/>
    <property type="match status" value="1"/>
</dbReference>
<gene>
    <name evidence="10" type="ORF">WICANDRAFT_52861</name>
</gene>
<keyword evidence="11" id="KW-1185">Reference proteome</keyword>
<keyword evidence="6" id="KW-0539">Nucleus</keyword>
<organism evidence="10 11">
    <name type="scientific">Wickerhamomyces anomalus (strain ATCC 58044 / CBS 1984 / NCYC 433 / NRRL Y-366-8)</name>
    <name type="common">Yeast</name>
    <name type="synonym">Hansenula anomala</name>
    <dbReference type="NCBI Taxonomy" id="683960"/>
    <lineage>
        <taxon>Eukaryota</taxon>
        <taxon>Fungi</taxon>
        <taxon>Dikarya</taxon>
        <taxon>Ascomycota</taxon>
        <taxon>Saccharomycotina</taxon>
        <taxon>Saccharomycetes</taxon>
        <taxon>Phaffomycetales</taxon>
        <taxon>Wickerhamomycetaceae</taxon>
        <taxon>Wickerhamomyces</taxon>
    </lineage>
</organism>
<feature type="region of interest" description="Disordered" evidence="8">
    <location>
        <begin position="514"/>
        <end position="536"/>
    </location>
</feature>
<dbReference type="GO" id="GO:0042276">
    <property type="term" value="P:error-prone translesion synthesis"/>
    <property type="evidence" value="ECO:0007669"/>
    <property type="project" value="EnsemblFungi"/>
</dbReference>
<dbReference type="GO" id="GO:0043596">
    <property type="term" value="C:nuclear replication fork"/>
    <property type="evidence" value="ECO:0007669"/>
    <property type="project" value="EnsemblFungi"/>
</dbReference>
<dbReference type="GO" id="GO:0000785">
    <property type="term" value="C:chromatin"/>
    <property type="evidence" value="ECO:0007669"/>
    <property type="project" value="EnsemblFungi"/>
</dbReference>
<dbReference type="GO" id="GO:0140529">
    <property type="term" value="P:CMG complex assembly"/>
    <property type="evidence" value="ECO:0007669"/>
    <property type="project" value="EnsemblFungi"/>
</dbReference>
<protein>
    <recommendedName>
        <fullName evidence="3">DNA polymerase epsilon subunit B</fullName>
    </recommendedName>
    <alternativeName>
        <fullName evidence="7">DNA polymerase II subunit 2</fullName>
    </alternativeName>
</protein>
<evidence type="ECO:0000256" key="5">
    <source>
        <dbReference type="ARBA" id="ARBA00023125"/>
    </source>
</evidence>
<dbReference type="InterPro" id="IPR016266">
    <property type="entry name" value="POLE2"/>
</dbReference>
<dbReference type="EMBL" id="KV454210">
    <property type="protein sequence ID" value="ODQ59544.1"/>
    <property type="molecule type" value="Genomic_DNA"/>
</dbReference>
<dbReference type="GO" id="GO:0005737">
    <property type="term" value="C:cytoplasm"/>
    <property type="evidence" value="ECO:0007669"/>
    <property type="project" value="EnsemblFungi"/>
</dbReference>
<dbReference type="OrthoDB" id="10254730at2759"/>
<dbReference type="GO" id="GO:0003697">
    <property type="term" value="F:single-stranded DNA binding"/>
    <property type="evidence" value="ECO:0007669"/>
    <property type="project" value="EnsemblFungi"/>
</dbReference>
<dbReference type="Pfam" id="PF04042">
    <property type="entry name" value="DNA_pol_E_B"/>
    <property type="match status" value="1"/>
</dbReference>
<reference evidence="10 11" key="1">
    <citation type="journal article" date="2016" name="Proc. Natl. Acad. Sci. U.S.A.">
        <title>Comparative genomics of biotechnologically important yeasts.</title>
        <authorList>
            <person name="Riley R."/>
            <person name="Haridas S."/>
            <person name="Wolfe K.H."/>
            <person name="Lopes M.R."/>
            <person name="Hittinger C.T."/>
            <person name="Goeker M."/>
            <person name="Salamov A.A."/>
            <person name="Wisecaver J.H."/>
            <person name="Long T.M."/>
            <person name="Calvey C.H."/>
            <person name="Aerts A.L."/>
            <person name="Barry K.W."/>
            <person name="Choi C."/>
            <person name="Clum A."/>
            <person name="Coughlan A.Y."/>
            <person name="Deshpande S."/>
            <person name="Douglass A.P."/>
            <person name="Hanson S.J."/>
            <person name="Klenk H.-P."/>
            <person name="LaButti K.M."/>
            <person name="Lapidus A."/>
            <person name="Lindquist E.A."/>
            <person name="Lipzen A.M."/>
            <person name="Meier-Kolthoff J.P."/>
            <person name="Ohm R.A."/>
            <person name="Otillar R.P."/>
            <person name="Pangilinan J.L."/>
            <person name="Peng Y."/>
            <person name="Rokas A."/>
            <person name="Rosa C.A."/>
            <person name="Scheuner C."/>
            <person name="Sibirny A.A."/>
            <person name="Slot J.C."/>
            <person name="Stielow J.B."/>
            <person name="Sun H."/>
            <person name="Kurtzman C.P."/>
            <person name="Blackwell M."/>
            <person name="Grigoriev I.V."/>
            <person name="Jeffries T.W."/>
        </authorList>
    </citation>
    <scope>NUCLEOTIDE SEQUENCE [LARGE SCALE GENOMIC DNA]</scope>
    <source>
        <strain evidence="11">ATCC 58044 / CBS 1984 / NCYC 433 / NRRL Y-366-8</strain>
    </source>
</reference>
<dbReference type="PANTHER" id="PTHR12708">
    <property type="entry name" value="DNA POLYMERASE EPSILON SUBUNIT B"/>
    <property type="match status" value="1"/>
</dbReference>
<dbReference type="GeneID" id="30199947"/>
<keyword evidence="4" id="KW-0235">DNA replication</keyword>
<keyword evidence="5" id="KW-0238">DNA-binding</keyword>
<evidence type="ECO:0000313" key="11">
    <source>
        <dbReference type="Proteomes" id="UP000094112"/>
    </source>
</evidence>
<evidence type="ECO:0000256" key="7">
    <source>
        <dbReference type="ARBA" id="ARBA00032930"/>
    </source>
</evidence>
<sequence>MDHQPIVLPIRLQPSNLRPIAYRILSKKHGLNIKSDALKILADYIGPKFGNEWKSAKSQHFLEEIARIWKEQDRGLFIDGEGLGEVMKEIDSLNTKVAKKMNPSSTTHQPVQTSVDALMAGRRDTIVDEITISEDEVSRTSPPTSVSPPPIRESLNWKDYFKVINAFDQPLFDYNHHRKQYELSKTKDSKFTSTSVDANISLFQRRFHIVKDRLLRNENFQASSFNAFSSIQGDSENNSITQIKNLLGRNNQRFMLFGMLTLINGDWHLQDHSDKIQLDISQAEPNLGSYYVPGNMVLVDGIHASGKFYCSSMGHPPGERRIDTLEANGNIDFLGIHANLRIDKELNSKLKLLEREMDQKIIILGSNCYLDDLKTLDALSKLFNKLSEEPNDLPISIVFNGSFASSPKHSSEYKNLFDSLAAILDTFPVISGNVQLVFIPGENDQWQTPLWPKQTIPKIFGNRINRVARNVQWASNPTRMVYLSQEIVIARDDLGSRLRRNTVLFPKLNKKLDDEDEDLDEGEDDNGDESRTEIERLESLPPRISEARKVVKTILDQGHLSPFAKNLKPIIWHLDHTLHLSPIPSVLILSDPSSPAFDVTYNGCRCLNPGILIQKRKLNYIEYSLSTRKAEIKELHF</sequence>
<evidence type="ECO:0000256" key="8">
    <source>
        <dbReference type="SAM" id="MobiDB-lite"/>
    </source>
</evidence>
<dbReference type="STRING" id="683960.A0A1E3P2W6"/>
<dbReference type="AlphaFoldDB" id="A0A1E3P2W6"/>
<feature type="domain" description="DNA polymerase alpha/delta/epsilon subunit B" evidence="9">
    <location>
        <begin position="362"/>
        <end position="598"/>
    </location>
</feature>
<evidence type="ECO:0000256" key="6">
    <source>
        <dbReference type="ARBA" id="ARBA00023242"/>
    </source>
</evidence>
<evidence type="ECO:0000256" key="3">
    <source>
        <dbReference type="ARBA" id="ARBA00016011"/>
    </source>
</evidence>
<feature type="compositionally biased region" description="Acidic residues" evidence="8">
    <location>
        <begin position="514"/>
        <end position="527"/>
    </location>
</feature>
<dbReference type="Proteomes" id="UP000094112">
    <property type="component" value="Unassembled WGS sequence"/>
</dbReference>
<name>A0A1E3P2W6_WICAA</name>
<evidence type="ECO:0000259" key="9">
    <source>
        <dbReference type="Pfam" id="PF04042"/>
    </source>
</evidence>
<evidence type="ECO:0000256" key="1">
    <source>
        <dbReference type="ARBA" id="ARBA00004123"/>
    </source>
</evidence>
<dbReference type="GO" id="GO:0008622">
    <property type="term" value="C:epsilon DNA polymerase complex"/>
    <property type="evidence" value="ECO:0007669"/>
    <property type="project" value="EnsemblFungi"/>
</dbReference>